<dbReference type="AlphaFoldDB" id="A0AAD4U1B1"/>
<proteinExistence type="predicted"/>
<evidence type="ECO:0000313" key="2">
    <source>
        <dbReference type="Proteomes" id="UP001214576"/>
    </source>
</evidence>
<reference evidence="1" key="1">
    <citation type="submission" date="2022-03" db="EMBL/GenBank/DDBJ databases">
        <title>Genomic analyses of argali, domestic sheep and their hybrids provide insights into chromosomal evolution, heterosis and genetic basis of agronomic traits.</title>
        <authorList>
            <person name="Li M."/>
        </authorList>
    </citation>
    <scope>NUCLEOTIDE SEQUENCE</scope>
    <source>
        <strain evidence="1">CAU-MHL-2022a</strain>
        <tissue evidence="1">Skin</tissue>
    </source>
</reference>
<comment type="caution">
    <text evidence="1">The sequence shown here is derived from an EMBL/GenBank/DDBJ whole genome shotgun (WGS) entry which is preliminary data.</text>
</comment>
<accession>A0AAD4U1B1</accession>
<evidence type="ECO:0000313" key="1">
    <source>
        <dbReference type="EMBL" id="KAI4537713.1"/>
    </source>
</evidence>
<organism evidence="1 2">
    <name type="scientific">Ovis ammon polii</name>
    <dbReference type="NCBI Taxonomy" id="230172"/>
    <lineage>
        <taxon>Eukaryota</taxon>
        <taxon>Metazoa</taxon>
        <taxon>Chordata</taxon>
        <taxon>Craniata</taxon>
        <taxon>Vertebrata</taxon>
        <taxon>Euteleostomi</taxon>
        <taxon>Mammalia</taxon>
        <taxon>Eutheria</taxon>
        <taxon>Laurasiatheria</taxon>
        <taxon>Artiodactyla</taxon>
        <taxon>Ruminantia</taxon>
        <taxon>Pecora</taxon>
        <taxon>Bovidae</taxon>
        <taxon>Caprinae</taxon>
        <taxon>Ovis</taxon>
    </lineage>
</organism>
<dbReference type="EMBL" id="JAKZEL010000014">
    <property type="protein sequence ID" value="KAI4537713.1"/>
    <property type="molecule type" value="Genomic_DNA"/>
</dbReference>
<protein>
    <submittedName>
        <fullName evidence="1">Uncharacterized protein</fullName>
    </submittedName>
</protein>
<keyword evidence="2" id="KW-1185">Reference proteome</keyword>
<name>A0AAD4U1B1_OVIAM</name>
<dbReference type="Proteomes" id="UP001214576">
    <property type="component" value="Unassembled WGS sequence"/>
</dbReference>
<gene>
    <name evidence="1" type="ORF">MG293_012576</name>
</gene>
<sequence length="227" mass="23780">MDGQGPLHKLFLLGAVFPLRRSKALPLGSPGFTVSEMRPSSVPRLSLSWRLLAGGRQETGDGSIPLPDVCEFQTGSRAARSPPPTAGCLGARLLTRRQQLLTFHGAGQGVTCGAHGAGCGLPFSGAMSTGQHRVTCLCLWVGPGELGHAGLTQGVITDVYAAFSLPAVPSWTPESAQEALLNSEKGRSSQVCVVSGGLARDTGQWLAGASSRSLFCTLALWLWHLHL</sequence>